<organism evidence="1 2">
    <name type="scientific">Phytophthora sojae (strain P6497)</name>
    <name type="common">Soybean stem and root rot agent</name>
    <name type="synonym">Phytophthora megasperma f. sp. glycines</name>
    <dbReference type="NCBI Taxonomy" id="1094619"/>
    <lineage>
        <taxon>Eukaryota</taxon>
        <taxon>Sar</taxon>
        <taxon>Stramenopiles</taxon>
        <taxon>Oomycota</taxon>
        <taxon>Peronosporomycetes</taxon>
        <taxon>Peronosporales</taxon>
        <taxon>Peronosporaceae</taxon>
        <taxon>Phytophthora</taxon>
    </lineage>
</organism>
<evidence type="ECO:0000313" key="1">
    <source>
        <dbReference type="EMBL" id="EGZ06045.1"/>
    </source>
</evidence>
<dbReference type="RefSeq" id="XP_009537942.1">
    <property type="nucleotide sequence ID" value="XM_009539647.1"/>
</dbReference>
<proteinExistence type="predicted"/>
<accession>G5ACZ1</accession>
<dbReference type="InParanoid" id="G5ACZ1"/>
<dbReference type="KEGG" id="psoj:PHYSODRAFT_531309"/>
<protein>
    <submittedName>
        <fullName evidence="1">Uncharacterized protein</fullName>
    </submittedName>
</protein>
<keyword evidence="2" id="KW-1185">Reference proteome</keyword>
<gene>
    <name evidence="1" type="ORF">PHYSODRAFT_531309</name>
</gene>
<evidence type="ECO:0000313" key="2">
    <source>
        <dbReference type="Proteomes" id="UP000002640"/>
    </source>
</evidence>
<dbReference type="EMBL" id="JH159164">
    <property type="protein sequence ID" value="EGZ06045.1"/>
    <property type="molecule type" value="Genomic_DNA"/>
</dbReference>
<dbReference type="OMA" id="KYEAYCH"/>
<dbReference type="GeneID" id="20661591"/>
<dbReference type="Proteomes" id="UP000002640">
    <property type="component" value="Unassembled WGS sequence"/>
</dbReference>
<reference evidence="1 2" key="1">
    <citation type="journal article" date="2006" name="Science">
        <title>Phytophthora genome sequences uncover evolutionary origins and mechanisms of pathogenesis.</title>
        <authorList>
            <person name="Tyler B.M."/>
            <person name="Tripathy S."/>
            <person name="Zhang X."/>
            <person name="Dehal P."/>
            <person name="Jiang R.H."/>
            <person name="Aerts A."/>
            <person name="Arredondo F.D."/>
            <person name="Baxter L."/>
            <person name="Bensasson D."/>
            <person name="Beynon J.L."/>
            <person name="Chapman J."/>
            <person name="Damasceno C.M."/>
            <person name="Dorrance A.E."/>
            <person name="Dou D."/>
            <person name="Dickerman A.W."/>
            <person name="Dubchak I.L."/>
            <person name="Garbelotto M."/>
            <person name="Gijzen M."/>
            <person name="Gordon S.G."/>
            <person name="Govers F."/>
            <person name="Grunwald N.J."/>
            <person name="Huang W."/>
            <person name="Ivors K.L."/>
            <person name="Jones R.W."/>
            <person name="Kamoun S."/>
            <person name="Krampis K."/>
            <person name="Lamour K.H."/>
            <person name="Lee M.K."/>
            <person name="McDonald W.H."/>
            <person name="Medina M."/>
            <person name="Meijer H.J."/>
            <person name="Nordberg E.K."/>
            <person name="Maclean D.J."/>
            <person name="Ospina-Giraldo M.D."/>
            <person name="Morris P.F."/>
            <person name="Phuntumart V."/>
            <person name="Putnam N.H."/>
            <person name="Rash S."/>
            <person name="Rose J.K."/>
            <person name="Sakihama Y."/>
            <person name="Salamov A.A."/>
            <person name="Savidor A."/>
            <person name="Scheuring C.F."/>
            <person name="Smith B.M."/>
            <person name="Sobral B.W."/>
            <person name="Terry A."/>
            <person name="Torto-Alalibo T.A."/>
            <person name="Win J."/>
            <person name="Xu Z."/>
            <person name="Zhang H."/>
            <person name="Grigoriev I.V."/>
            <person name="Rokhsar D.S."/>
            <person name="Boore J.L."/>
        </authorList>
    </citation>
    <scope>NUCLEOTIDE SEQUENCE [LARGE SCALE GENOMIC DNA]</scope>
    <source>
        <strain evidence="1 2">P6497</strain>
    </source>
</reference>
<dbReference type="AlphaFoldDB" id="G5ACZ1"/>
<sequence>MHKYETYLGAINALQTQWSGAFAMPVGACIESKTKRMIARYEFNQLPGAIPEEQWVAYFLQAKAPSHVAYTSVDEAMKALRMRTR</sequence>
<name>G5ACZ1_PHYSP</name>